<dbReference type="EMBL" id="CAIIXF020000011">
    <property type="protein sequence ID" value="CAH1799930.1"/>
    <property type="molecule type" value="Genomic_DNA"/>
</dbReference>
<protein>
    <submittedName>
        <fullName evidence="1">Uncharacterized protein</fullName>
    </submittedName>
</protein>
<gene>
    <name evidence="1" type="ORF">OFUS_LOCUS23887</name>
</gene>
<sequence length="582" mass="64109">MSWPDVVLIVIVASLLTLPVQGDELTATQVRRLRALCGKGGFASDIYGDCCHFWHCDEAGQVYKQACLGGTVWHPELYACVHSRDYKSCNQTECTLDLVLGKSCPDKTLLSSLGKCCINGEIYTALNSTTYRFDAYDGNNSCPTGQVFSLNDCGCIGDIHDENCSGCYYWPFALGLMDFFCDNQAVTNEGVYITNGDGARGANDNSLTLGYASSHISLPRFTNGYFGNMFSISLWFKDEGGNGGSLISNGGFGEAATIRLELLDPIRITGGFSAVDGSYDFLNYLETDSTSGWHVVSLSYNKGLITLCLDGDIYHYEEQAPLDAFSSLLLAEVQFPNFKDTVLNIIQRADNTLTDVQADVDTTPYLAIFNAMFSALETLSDAIMDFASVQDLALGVQGRLESDVELDLMELQELKTLCGNFLNTLMTSRNEIRVILSSLEEDVIDDIMNILLNGNHPNMTQLAKLLHWAEVLTRQELPSIAYDDMMAVAENYKGLVDVFEDFDELREAGQVQSFPDWSDILEAVIDHHSYPWNIQNTKVPLSIGLGFVGMVDELVVCDFAWTDAEIESYKDIGSIPDPPGGR</sequence>
<dbReference type="AlphaFoldDB" id="A0A8J1TCD7"/>
<name>A0A8J1TCD7_OWEFU</name>
<evidence type="ECO:0000313" key="1">
    <source>
        <dbReference type="EMBL" id="CAH1799930.1"/>
    </source>
</evidence>
<organism evidence="1 2">
    <name type="scientific">Owenia fusiformis</name>
    <name type="common">Polychaete worm</name>
    <dbReference type="NCBI Taxonomy" id="6347"/>
    <lineage>
        <taxon>Eukaryota</taxon>
        <taxon>Metazoa</taxon>
        <taxon>Spiralia</taxon>
        <taxon>Lophotrochozoa</taxon>
        <taxon>Annelida</taxon>
        <taxon>Polychaeta</taxon>
        <taxon>Sedentaria</taxon>
        <taxon>Canalipalpata</taxon>
        <taxon>Sabellida</taxon>
        <taxon>Oweniida</taxon>
        <taxon>Oweniidae</taxon>
        <taxon>Owenia</taxon>
    </lineage>
</organism>
<dbReference type="InterPro" id="IPR013320">
    <property type="entry name" value="ConA-like_dom_sf"/>
</dbReference>
<accession>A0A8J1TCD7</accession>
<dbReference type="Gene3D" id="2.60.120.200">
    <property type="match status" value="1"/>
</dbReference>
<keyword evidence="2" id="KW-1185">Reference proteome</keyword>
<dbReference type="Proteomes" id="UP000749559">
    <property type="component" value="Unassembled WGS sequence"/>
</dbReference>
<proteinExistence type="predicted"/>
<dbReference type="SUPFAM" id="SSF49899">
    <property type="entry name" value="Concanavalin A-like lectins/glucanases"/>
    <property type="match status" value="1"/>
</dbReference>
<comment type="caution">
    <text evidence="1">The sequence shown here is derived from an EMBL/GenBank/DDBJ whole genome shotgun (WGS) entry which is preliminary data.</text>
</comment>
<evidence type="ECO:0000313" key="2">
    <source>
        <dbReference type="Proteomes" id="UP000749559"/>
    </source>
</evidence>
<reference evidence="1" key="1">
    <citation type="submission" date="2022-03" db="EMBL/GenBank/DDBJ databases">
        <authorList>
            <person name="Martin C."/>
        </authorList>
    </citation>
    <scope>NUCLEOTIDE SEQUENCE</scope>
</reference>